<evidence type="ECO:0000256" key="2">
    <source>
        <dbReference type="ARBA" id="ARBA00022692"/>
    </source>
</evidence>
<evidence type="ECO:0000259" key="6">
    <source>
        <dbReference type="Pfam" id="PF01699"/>
    </source>
</evidence>
<dbReference type="GO" id="GO:0008273">
    <property type="term" value="F:calcium, potassium:sodium antiporter activity"/>
    <property type="evidence" value="ECO:0007669"/>
    <property type="project" value="TreeGrafter"/>
</dbReference>
<reference evidence="7 8" key="1">
    <citation type="submission" date="2019-11" db="EMBL/GenBank/DDBJ databases">
        <title>Escherichia alba sp. nov. isolated from the gut of plastic-eating superworms Zophobas atratus.</title>
        <authorList>
            <person name="Yang Y."/>
        </authorList>
    </citation>
    <scope>NUCLEOTIDE SEQUENCE [LARGE SCALE GENOMIC DNA]</scope>
    <source>
        <strain evidence="8">BIT-B35</strain>
    </source>
</reference>
<feature type="transmembrane region" description="Helical" evidence="5">
    <location>
        <begin position="303"/>
        <end position="320"/>
    </location>
</feature>
<dbReference type="InterPro" id="IPR004481">
    <property type="entry name" value="K/Na/Ca-exchanger"/>
</dbReference>
<dbReference type="GO" id="GO:0005262">
    <property type="term" value="F:calcium channel activity"/>
    <property type="evidence" value="ECO:0007669"/>
    <property type="project" value="TreeGrafter"/>
</dbReference>
<evidence type="ECO:0000256" key="5">
    <source>
        <dbReference type="SAM" id="Phobius"/>
    </source>
</evidence>
<evidence type="ECO:0000256" key="3">
    <source>
        <dbReference type="ARBA" id="ARBA00022989"/>
    </source>
</evidence>
<dbReference type="Proteomes" id="UP000477739">
    <property type="component" value="Unassembled WGS sequence"/>
</dbReference>
<dbReference type="Pfam" id="PF01699">
    <property type="entry name" value="Na_Ca_ex"/>
    <property type="match status" value="2"/>
</dbReference>
<feature type="transmembrane region" description="Helical" evidence="5">
    <location>
        <begin position="271"/>
        <end position="291"/>
    </location>
</feature>
<feature type="transmembrane region" description="Helical" evidence="5">
    <location>
        <begin position="244"/>
        <end position="265"/>
    </location>
</feature>
<feature type="transmembrane region" description="Helical" evidence="5">
    <location>
        <begin position="209"/>
        <end position="232"/>
    </location>
</feature>
<dbReference type="GO" id="GO:0005886">
    <property type="term" value="C:plasma membrane"/>
    <property type="evidence" value="ECO:0007669"/>
    <property type="project" value="TreeGrafter"/>
</dbReference>
<keyword evidence="8" id="KW-1185">Reference proteome</keyword>
<dbReference type="InterPro" id="IPR004837">
    <property type="entry name" value="NaCa_Exmemb"/>
</dbReference>
<dbReference type="RefSeq" id="WP_155107333.1">
    <property type="nucleotide sequence ID" value="NZ_WMJZ01000005.1"/>
</dbReference>
<evidence type="ECO:0000313" key="7">
    <source>
        <dbReference type="EMBL" id="MTH45677.1"/>
    </source>
</evidence>
<keyword evidence="2 5" id="KW-0812">Transmembrane</keyword>
<feature type="transmembrane region" description="Helical" evidence="5">
    <location>
        <begin position="35"/>
        <end position="56"/>
    </location>
</feature>
<protein>
    <submittedName>
        <fullName evidence="7">Calcium/sodium antiporter</fullName>
    </submittedName>
</protein>
<feature type="domain" description="Sodium/calcium exchanger membrane region" evidence="6">
    <location>
        <begin position="175"/>
        <end position="318"/>
    </location>
</feature>
<dbReference type="AlphaFoldDB" id="A0A6L6IIH4"/>
<comment type="caution">
    <text evidence="7">The sequence shown here is derived from an EMBL/GenBank/DDBJ whole genome shotgun (WGS) entry which is preliminary data.</text>
</comment>
<dbReference type="PANTHER" id="PTHR10846:SF8">
    <property type="entry name" value="INNER MEMBRANE PROTEIN YRBG"/>
    <property type="match status" value="1"/>
</dbReference>
<feature type="transmembrane region" description="Helical" evidence="5">
    <location>
        <begin position="68"/>
        <end position="91"/>
    </location>
</feature>
<comment type="subcellular location">
    <subcellularLocation>
        <location evidence="1">Membrane</location>
        <topology evidence="1">Multi-pass membrane protein</topology>
    </subcellularLocation>
</comment>
<gene>
    <name evidence="7" type="ORF">GJV78_05240</name>
</gene>
<evidence type="ECO:0000313" key="8">
    <source>
        <dbReference type="Proteomes" id="UP000477739"/>
    </source>
</evidence>
<feature type="domain" description="Sodium/calcium exchanger membrane region" evidence="6">
    <location>
        <begin position="4"/>
        <end position="144"/>
    </location>
</feature>
<dbReference type="GO" id="GO:0006874">
    <property type="term" value="P:intracellular calcium ion homeostasis"/>
    <property type="evidence" value="ECO:0007669"/>
    <property type="project" value="TreeGrafter"/>
</dbReference>
<keyword evidence="3 5" id="KW-1133">Transmembrane helix</keyword>
<dbReference type="NCBIfam" id="NF008005">
    <property type="entry name" value="PRK10734.1"/>
    <property type="match status" value="1"/>
</dbReference>
<dbReference type="Gene3D" id="1.20.1420.30">
    <property type="entry name" value="NCX, central ion-binding region"/>
    <property type="match status" value="1"/>
</dbReference>
<dbReference type="OrthoDB" id="9794225at2"/>
<evidence type="ECO:0000256" key="4">
    <source>
        <dbReference type="ARBA" id="ARBA00023136"/>
    </source>
</evidence>
<dbReference type="NCBIfam" id="TIGR00367">
    <property type="entry name" value="calcium/sodium antiporter"/>
    <property type="match status" value="1"/>
</dbReference>
<dbReference type="EMBL" id="WMJZ01000005">
    <property type="protein sequence ID" value="MTH45677.1"/>
    <property type="molecule type" value="Genomic_DNA"/>
</dbReference>
<evidence type="ECO:0000256" key="1">
    <source>
        <dbReference type="ARBA" id="ARBA00004141"/>
    </source>
</evidence>
<dbReference type="InterPro" id="IPR044880">
    <property type="entry name" value="NCX_ion-bd_dom_sf"/>
</dbReference>
<feature type="transmembrane region" description="Helical" evidence="5">
    <location>
        <begin position="171"/>
        <end position="189"/>
    </location>
</feature>
<sequence length="325" mass="34409">MLLATALLIIGLLLVVYGADRLVFAASILCRAFGIPPLIIGMTVVSLGTSLPEIIVSLAASLHGQMDLAVGTAIGSNITNILLILGVAALIHPFTVHSDILRRELPLVLFVSIVAGSVLYDNQLSRADGIFLLLLAVLWLLFIVKIARLAERQGNDSLTLEQVAELPREGGLPVAFLWLGVALIIMPMATRMVVDNATVLANYFGMSELTIGLTVIAIGTSLPELATAIAGVRKGKNDIAVGNIIGANIFNVAIVLGLPALIIPGEVNPLAFVRDSSVMLLVSIVFALLCWRRARQIGRGAGALLTGAFIVWLAMLYWLSPLLVG</sequence>
<name>A0A6L6IIH4_9ENTR</name>
<accession>A0A6L6IIH4</accession>
<feature type="transmembrane region" description="Helical" evidence="5">
    <location>
        <begin position="129"/>
        <end position="150"/>
    </location>
</feature>
<proteinExistence type="predicted"/>
<dbReference type="PANTHER" id="PTHR10846">
    <property type="entry name" value="SODIUM/POTASSIUM/CALCIUM EXCHANGER"/>
    <property type="match status" value="1"/>
</dbReference>
<keyword evidence="4 5" id="KW-0472">Membrane</keyword>
<organism evidence="7 8">
    <name type="scientific">Intestinirhabdus alba</name>
    <dbReference type="NCBI Taxonomy" id="2899544"/>
    <lineage>
        <taxon>Bacteria</taxon>
        <taxon>Pseudomonadati</taxon>
        <taxon>Pseudomonadota</taxon>
        <taxon>Gammaproteobacteria</taxon>
        <taxon>Enterobacterales</taxon>
        <taxon>Enterobacteriaceae</taxon>
        <taxon>Intestinirhabdus</taxon>
    </lineage>
</organism>